<feature type="transmembrane region" description="Helical" evidence="1">
    <location>
        <begin position="279"/>
        <end position="299"/>
    </location>
</feature>
<keyword evidence="1" id="KW-0472">Membrane</keyword>
<feature type="transmembrane region" description="Helical" evidence="1">
    <location>
        <begin position="198"/>
        <end position="217"/>
    </location>
</feature>
<dbReference type="InterPro" id="IPR008875">
    <property type="entry name" value="TraX"/>
</dbReference>
<accession>A0A7C8NAW0</accession>
<organism evidence="2 3">
    <name type="scientific">Orbilia oligospora</name>
    <name type="common">Nematode-trapping fungus</name>
    <name type="synonym">Arthrobotrys oligospora</name>
    <dbReference type="NCBI Taxonomy" id="2813651"/>
    <lineage>
        <taxon>Eukaryota</taxon>
        <taxon>Fungi</taxon>
        <taxon>Dikarya</taxon>
        <taxon>Ascomycota</taxon>
        <taxon>Pezizomycotina</taxon>
        <taxon>Orbiliomycetes</taxon>
        <taxon>Orbiliales</taxon>
        <taxon>Orbiliaceae</taxon>
        <taxon>Orbilia</taxon>
    </lineage>
</organism>
<evidence type="ECO:0000313" key="3">
    <source>
        <dbReference type="Proteomes" id="UP000475325"/>
    </source>
</evidence>
<feature type="transmembrane region" description="Helical" evidence="1">
    <location>
        <begin position="107"/>
        <end position="128"/>
    </location>
</feature>
<dbReference type="EMBL" id="WIQW01000003">
    <property type="protein sequence ID" value="KAF3112034.1"/>
    <property type="molecule type" value="Genomic_DNA"/>
</dbReference>
<sequence>MSSYTTTTSTECSPNINIELTQLRLTMDPSVTILRNFNSIQKSRRLSSGHLRPVENSKVISPLPRVKVHTGPLKIPDGSLELTKWIAMTIMTADHINKYLFAEALPLAFEVGRIVMPLFVLVFAYNLARPGSNLDGSAYLRTARRLASFGIISSVPSIKLGGLVDDWYPLNILFTLLVITTVTGLIEQSRASKARIPALLSALVVFVLGGGLVEFWWPAVGLGVGAWVYFRSGNLLGLFTAAVSCASLSWINGNHWALAAFPTLFILSKFNLEIPRSRWFFYVYYPVHLLILLLVRIPMERAGYVFWYT</sequence>
<dbReference type="Pfam" id="PF05857">
    <property type="entry name" value="TraX"/>
    <property type="match status" value="1"/>
</dbReference>
<dbReference type="AlphaFoldDB" id="A0A7C8NAW0"/>
<feature type="transmembrane region" description="Helical" evidence="1">
    <location>
        <begin position="167"/>
        <end position="186"/>
    </location>
</feature>
<feature type="transmembrane region" description="Helical" evidence="1">
    <location>
        <begin position="237"/>
        <end position="267"/>
    </location>
</feature>
<proteinExistence type="predicted"/>
<gene>
    <name evidence="2" type="ORF">TWF102_005780</name>
</gene>
<evidence type="ECO:0000313" key="2">
    <source>
        <dbReference type="EMBL" id="KAF3112034.1"/>
    </source>
</evidence>
<keyword evidence="1" id="KW-0812">Transmembrane</keyword>
<dbReference type="Proteomes" id="UP000475325">
    <property type="component" value="Unassembled WGS sequence"/>
</dbReference>
<reference evidence="2 3" key="1">
    <citation type="submission" date="2019-06" db="EMBL/GenBank/DDBJ databases">
        <authorList>
            <person name="Palmer J.M."/>
        </authorList>
    </citation>
    <scope>NUCLEOTIDE SEQUENCE [LARGE SCALE GENOMIC DNA]</scope>
    <source>
        <strain evidence="2 3">TWF102</strain>
    </source>
</reference>
<comment type="caution">
    <text evidence="2">The sequence shown here is derived from an EMBL/GenBank/DDBJ whole genome shotgun (WGS) entry which is preliminary data.</text>
</comment>
<evidence type="ECO:0000256" key="1">
    <source>
        <dbReference type="SAM" id="Phobius"/>
    </source>
</evidence>
<name>A0A7C8NAW0_ORBOL</name>
<keyword evidence="1" id="KW-1133">Transmembrane helix</keyword>
<evidence type="ECO:0008006" key="4">
    <source>
        <dbReference type="Google" id="ProtNLM"/>
    </source>
</evidence>
<protein>
    <recommendedName>
        <fullName evidence="4">Conjugal transfer protein TraX</fullName>
    </recommendedName>
</protein>